<reference evidence="6 7" key="1">
    <citation type="submission" date="2021-02" db="EMBL/GenBank/DDBJ databases">
        <title>FDA dAtabase for Regulatory Grade micrObial Sequences (FDA-ARGOS): Supporting development and validation of Infectious Disease Dx tests.</title>
        <authorList>
            <person name="Minogue T."/>
            <person name="Wolcott M."/>
            <person name="Wasieloski L."/>
            <person name="Aguilar W."/>
            <person name="Moore D."/>
            <person name="Jaissle J."/>
            <person name="Tallon L."/>
            <person name="Sadzewicz L."/>
            <person name="Zhao X."/>
            <person name="Boylan J."/>
            <person name="Ott S."/>
            <person name="Bowen H."/>
            <person name="Vavikolanu K."/>
            <person name="Mehta A."/>
            <person name="Aluvathingal J."/>
            <person name="Nadendla S."/>
            <person name="Yan Y."/>
            <person name="Sichtig H."/>
        </authorList>
    </citation>
    <scope>NUCLEOTIDE SEQUENCE [LARGE SCALE GENOMIC DNA]</scope>
    <source>
        <strain evidence="6 7">FDAARGOS_1272</strain>
    </source>
</reference>
<comment type="similarity">
    <text evidence="1">Belongs to the peptidase S8 family.</text>
</comment>
<dbReference type="Proteomes" id="UP000625568">
    <property type="component" value="Chromosome 1"/>
</dbReference>
<dbReference type="InterPro" id="IPR000209">
    <property type="entry name" value="Peptidase_S8/S53_dom"/>
</dbReference>
<dbReference type="GeneID" id="93126203"/>
<dbReference type="Gene3D" id="3.40.50.200">
    <property type="entry name" value="Peptidase S8/S53 domain"/>
    <property type="match status" value="1"/>
</dbReference>
<keyword evidence="3" id="KW-0378">Hydrolase</keyword>
<name>A0A892I6X2_9BURK</name>
<dbReference type="InterPro" id="IPR034074">
    <property type="entry name" value="Y4bN_pept_dom"/>
</dbReference>
<keyword evidence="7" id="KW-1185">Reference proteome</keyword>
<evidence type="ECO:0000313" key="6">
    <source>
        <dbReference type="EMBL" id="QRO78492.1"/>
    </source>
</evidence>
<dbReference type="InterPro" id="IPR050131">
    <property type="entry name" value="Peptidase_S8_subtilisin-like"/>
</dbReference>
<dbReference type="SUPFAM" id="SSF52743">
    <property type="entry name" value="Subtilisin-like"/>
    <property type="match status" value="1"/>
</dbReference>
<dbReference type="AlphaFoldDB" id="A0A892I6X2"/>
<dbReference type="CDD" id="cd04847">
    <property type="entry name" value="Peptidases_S8_Subtilisin_like_2"/>
    <property type="match status" value="1"/>
</dbReference>
<dbReference type="PANTHER" id="PTHR43806:SF11">
    <property type="entry name" value="CEREVISIN-RELATED"/>
    <property type="match status" value="1"/>
</dbReference>
<organism evidence="6 7">
    <name type="scientific">Burkholderia dolosa</name>
    <dbReference type="NCBI Taxonomy" id="152500"/>
    <lineage>
        <taxon>Bacteria</taxon>
        <taxon>Pseudomonadati</taxon>
        <taxon>Pseudomonadota</taxon>
        <taxon>Betaproteobacteria</taxon>
        <taxon>Burkholderiales</taxon>
        <taxon>Burkholderiaceae</taxon>
        <taxon>Burkholderia</taxon>
        <taxon>Burkholderia cepacia complex</taxon>
    </lineage>
</organism>
<sequence>MGAIEAIEIASPAGKRSFSAADALQAMLHPSAASGYVIELFEQGPLELVQGADVLGLRQSFETLQNDIAGLGNGVYAALLPSSGSAPQIELLITNSSTKPLLEDRRTVRGDLAQIPSLASSVDTNVERHEKALGVIATHPLVRRIRFPVLLEPSQAPSSSENRPFSVPHRTQNGVYPKVGVIDTGISSVLSRWIVDRYDYLDQAECDSTHGTLVAGLLIGARGENGTEIGREADGCDVVDIPLLPQARFLDVYGPRGFEAFLDELEAAIIEARDNHGIRIFNMSLNITAPVEQNLYSIYAARLDEIQDRQGVVIVNSVGNLNGAEWRAPWPKTPKQAIAALASRTSPDTIFMPSESVRALAVGALNPPDGVHVGGAPATYTRRGPGLRVGVKPDLAHYGGAGDLATPHATGLASCAPDGSRTETRGTSFAAPLVAKTLASLDATTGQRLATRTLRAFAVHCASIPEALTHRSLRDVSRQFVGFGQPSEAATMLETDDHSITLVFESRLTVGEKRPAILHFPFVWPASLIDAESRACRGSVRMTLVYDPPIDQAFGTEFVRVNLDAKLQQRQPQNRKDGQPSWNDQITQVFLPKPTGLTAPERALISHGLKWWPTKRYEQDFKDGVGTSTEWRLQVESIVRAEAKFPAEGIPFSLIMTIEDPKRSSPIFQEVRRQLITSSVDLHDIRTFARIRTRNRR</sequence>
<dbReference type="InterPro" id="IPR036852">
    <property type="entry name" value="Peptidase_S8/S53_dom_sf"/>
</dbReference>
<dbReference type="RefSeq" id="WP_199901220.1">
    <property type="nucleotide sequence ID" value="NZ_CABVPR010000039.1"/>
</dbReference>
<protein>
    <submittedName>
        <fullName evidence="6">S8 family peptidase</fullName>
    </submittedName>
</protein>
<evidence type="ECO:0000259" key="5">
    <source>
        <dbReference type="Pfam" id="PF00082"/>
    </source>
</evidence>
<evidence type="ECO:0000256" key="2">
    <source>
        <dbReference type="ARBA" id="ARBA00022670"/>
    </source>
</evidence>
<evidence type="ECO:0000256" key="3">
    <source>
        <dbReference type="ARBA" id="ARBA00022801"/>
    </source>
</evidence>
<evidence type="ECO:0000313" key="7">
    <source>
        <dbReference type="Proteomes" id="UP000625568"/>
    </source>
</evidence>
<evidence type="ECO:0000256" key="1">
    <source>
        <dbReference type="ARBA" id="ARBA00011073"/>
    </source>
</evidence>
<evidence type="ECO:0000256" key="4">
    <source>
        <dbReference type="ARBA" id="ARBA00022825"/>
    </source>
</evidence>
<dbReference type="GO" id="GO:0006508">
    <property type="term" value="P:proteolysis"/>
    <property type="evidence" value="ECO:0007669"/>
    <property type="project" value="UniProtKB-KW"/>
</dbReference>
<keyword evidence="2" id="KW-0645">Protease</keyword>
<dbReference type="PANTHER" id="PTHR43806">
    <property type="entry name" value="PEPTIDASE S8"/>
    <property type="match status" value="1"/>
</dbReference>
<dbReference type="Pfam" id="PF00082">
    <property type="entry name" value="Peptidase_S8"/>
    <property type="match status" value="1"/>
</dbReference>
<dbReference type="GO" id="GO:0004252">
    <property type="term" value="F:serine-type endopeptidase activity"/>
    <property type="evidence" value="ECO:0007669"/>
    <property type="project" value="InterPro"/>
</dbReference>
<proteinExistence type="inferred from homology"/>
<gene>
    <name evidence="6" type="ORF">I6K02_06200</name>
</gene>
<feature type="domain" description="Peptidase S8/S53" evidence="5">
    <location>
        <begin position="178"/>
        <end position="469"/>
    </location>
</feature>
<keyword evidence="4" id="KW-0720">Serine protease</keyword>
<dbReference type="EMBL" id="CP069482">
    <property type="protein sequence ID" value="QRO78492.1"/>
    <property type="molecule type" value="Genomic_DNA"/>
</dbReference>
<accession>A0A892I6X2</accession>